<dbReference type="Proteomes" id="UP000708208">
    <property type="component" value="Unassembled WGS sequence"/>
</dbReference>
<evidence type="ECO:0000256" key="3">
    <source>
        <dbReference type="SAM" id="MobiDB-lite"/>
    </source>
</evidence>
<feature type="coiled-coil region" evidence="2">
    <location>
        <begin position="237"/>
        <end position="306"/>
    </location>
</feature>
<accession>A0A8J2KF64</accession>
<keyword evidence="1 2" id="KW-0175">Coiled coil</keyword>
<evidence type="ECO:0000313" key="6">
    <source>
        <dbReference type="Proteomes" id="UP000708208"/>
    </source>
</evidence>
<keyword evidence="6" id="KW-1185">Reference proteome</keyword>
<reference evidence="5" key="1">
    <citation type="submission" date="2021-06" db="EMBL/GenBank/DDBJ databases">
        <authorList>
            <person name="Hodson N. C."/>
            <person name="Mongue J. A."/>
            <person name="Jaron S. K."/>
        </authorList>
    </citation>
    <scope>NUCLEOTIDE SEQUENCE</scope>
</reference>
<dbReference type="Pfam" id="PF21773">
    <property type="entry name" value="ODAD1_CC"/>
    <property type="match status" value="1"/>
</dbReference>
<dbReference type="OrthoDB" id="6766775at2759"/>
<evidence type="ECO:0000313" key="5">
    <source>
        <dbReference type="EMBL" id="CAG7815332.1"/>
    </source>
</evidence>
<evidence type="ECO:0000259" key="4">
    <source>
        <dbReference type="Pfam" id="PF21773"/>
    </source>
</evidence>
<gene>
    <name evidence="5" type="ORF">AFUS01_LOCUS26017</name>
</gene>
<feature type="coiled-coil region" evidence="2">
    <location>
        <begin position="32"/>
        <end position="169"/>
    </location>
</feature>
<protein>
    <recommendedName>
        <fullName evidence="4">ODAD1 central coiled coil region domain-containing protein</fullName>
    </recommendedName>
</protein>
<name>A0A8J2KF64_9HEXA</name>
<feature type="compositionally biased region" description="Acidic residues" evidence="3">
    <location>
        <begin position="575"/>
        <end position="586"/>
    </location>
</feature>
<feature type="domain" description="ODAD1 central coiled coil region" evidence="4">
    <location>
        <begin position="154"/>
        <end position="434"/>
    </location>
</feature>
<feature type="region of interest" description="Disordered" evidence="3">
    <location>
        <begin position="474"/>
        <end position="498"/>
    </location>
</feature>
<evidence type="ECO:0000256" key="2">
    <source>
        <dbReference type="SAM" id="Coils"/>
    </source>
</evidence>
<organism evidence="5 6">
    <name type="scientific">Allacma fusca</name>
    <dbReference type="NCBI Taxonomy" id="39272"/>
    <lineage>
        <taxon>Eukaryota</taxon>
        <taxon>Metazoa</taxon>
        <taxon>Ecdysozoa</taxon>
        <taxon>Arthropoda</taxon>
        <taxon>Hexapoda</taxon>
        <taxon>Collembola</taxon>
        <taxon>Symphypleona</taxon>
        <taxon>Sminthuridae</taxon>
        <taxon>Allacma</taxon>
    </lineage>
</organism>
<dbReference type="EMBL" id="CAJVCH010341881">
    <property type="protein sequence ID" value="CAG7815332.1"/>
    <property type="molecule type" value="Genomic_DNA"/>
</dbReference>
<comment type="caution">
    <text evidence="5">The sequence shown here is derived from an EMBL/GenBank/DDBJ whole genome shotgun (WGS) entry which is preliminary data.</text>
</comment>
<dbReference type="InterPro" id="IPR051876">
    <property type="entry name" value="ODA-DC/CCD"/>
</dbReference>
<dbReference type="InterPro" id="IPR049258">
    <property type="entry name" value="ODAD1_CC"/>
</dbReference>
<dbReference type="PANTHER" id="PTHR21694">
    <property type="entry name" value="COILED-COIL DOMAIN-CONTAINING PROTEIN 63"/>
    <property type="match status" value="1"/>
</dbReference>
<feature type="coiled-coil region" evidence="2">
    <location>
        <begin position="340"/>
        <end position="387"/>
    </location>
</feature>
<evidence type="ECO:0000256" key="1">
    <source>
        <dbReference type="ARBA" id="ARBA00023054"/>
    </source>
</evidence>
<proteinExistence type="predicted"/>
<feature type="region of interest" description="Disordered" evidence="3">
    <location>
        <begin position="544"/>
        <end position="609"/>
    </location>
</feature>
<feature type="compositionally biased region" description="Low complexity" evidence="3">
    <location>
        <begin position="549"/>
        <end position="566"/>
    </location>
</feature>
<sequence length="609" mass="70091">MDFDGDDGMTSGIPIHANESEVDLKLVAQREYQRLKRQYFLMQKNRQSLMEKAGSKMARSQKLVRVLEEQRDNLELNLTAATSANNQKKDEVTKEKIWKLLQVYEKYKSQVEKLTAEINSMEKTVIKMTAKFYKAKLHIQAVLGVATPISRVERNIENNEKKLHIIKSNYDSLMTENSALKDEIGTKINRRFAIFNRMDQLHRKMTECRRDLNNSVDTALQVYNVWDDAARKITFIKDKYKEEVRQHLLEMKEYDRLLFHDIREIQFYSTKNKPRQLLEEAMDKEARKNEREEDALRKDLRRYQRHFSRLEEFDSNQDVDMIISNYKSLEQKNFAYFQQMSDMSKENENLMDEIHDLKTELEEIHVLKEAEDKKKAEQLLRLELTRDLESDKLSQMKAQLDATDDATGKMLAAIEAFFQAAECDTEPLQELLGDNEHITCNNLRAAFNLLEHHIAEIQLEKQLLKIQKDTEIHSAPSVTKPPKIHKSSGGPFEPTLVISGRPELGMEKKDDEEDNLFTVAPISKAVQKEHIIAQLRDLGVIASPKQVGSSPSESKSSVLSKSGKSATSDKPEYTTETEDEREETDDGLSGPSPGTISGPDTDATDEGPE</sequence>
<dbReference type="AlphaFoldDB" id="A0A8J2KF64"/>
<dbReference type="PANTHER" id="PTHR21694:SF18">
    <property type="entry name" value="COILED-COIL DOMAIN-CONTAINING PROTEIN 63"/>
    <property type="match status" value="1"/>
</dbReference>